<dbReference type="EMBL" id="NAJQ01000014">
    <property type="protein sequence ID" value="TKA83192.1"/>
    <property type="molecule type" value="Genomic_DNA"/>
</dbReference>
<proteinExistence type="predicted"/>
<comment type="caution">
    <text evidence="2">The sequence shown here is derived from an EMBL/GenBank/DDBJ whole genome shotgun (WGS) entry which is preliminary data.</text>
</comment>
<dbReference type="Proteomes" id="UP000309340">
    <property type="component" value="Unassembled WGS sequence"/>
</dbReference>
<protein>
    <submittedName>
        <fullName evidence="2">Uncharacterized protein</fullName>
    </submittedName>
</protein>
<accession>A0A4U0XYR9</accession>
<keyword evidence="3" id="KW-1185">Reference proteome</keyword>
<reference evidence="2 3" key="1">
    <citation type="submission" date="2017-03" db="EMBL/GenBank/DDBJ databases">
        <title>Genomes of endolithic fungi from Antarctica.</title>
        <authorList>
            <person name="Coleine C."/>
            <person name="Masonjones S."/>
            <person name="Stajich J.E."/>
        </authorList>
    </citation>
    <scope>NUCLEOTIDE SEQUENCE [LARGE SCALE GENOMIC DNA]</scope>
    <source>
        <strain evidence="2 3">CCFEE 5184</strain>
    </source>
</reference>
<feature type="signal peptide" evidence="1">
    <location>
        <begin position="1"/>
        <end position="19"/>
    </location>
</feature>
<dbReference type="OrthoDB" id="3828405at2759"/>
<evidence type="ECO:0000313" key="3">
    <source>
        <dbReference type="Proteomes" id="UP000309340"/>
    </source>
</evidence>
<feature type="chain" id="PRO_5020756838" evidence="1">
    <location>
        <begin position="20"/>
        <end position="121"/>
    </location>
</feature>
<dbReference type="AlphaFoldDB" id="A0A4U0XYR9"/>
<sequence>MRAVILAPFLGFLAAFAAADDEATCANKNPSAVNAIGKFCQKTNIVIPSAYGNEGTSGYNRQTHVSILGNCKPAQWVPQQYCLSQLYQICAVGGKHGAGTANYGNVGCQHWKIWLRNAVVK</sequence>
<organism evidence="2 3">
    <name type="scientific">Friedmanniomyces simplex</name>
    <dbReference type="NCBI Taxonomy" id="329884"/>
    <lineage>
        <taxon>Eukaryota</taxon>
        <taxon>Fungi</taxon>
        <taxon>Dikarya</taxon>
        <taxon>Ascomycota</taxon>
        <taxon>Pezizomycotina</taxon>
        <taxon>Dothideomycetes</taxon>
        <taxon>Dothideomycetidae</taxon>
        <taxon>Mycosphaerellales</taxon>
        <taxon>Teratosphaeriaceae</taxon>
        <taxon>Friedmanniomyces</taxon>
    </lineage>
</organism>
<evidence type="ECO:0000313" key="2">
    <source>
        <dbReference type="EMBL" id="TKA83192.1"/>
    </source>
</evidence>
<keyword evidence="1" id="KW-0732">Signal</keyword>
<evidence type="ECO:0000256" key="1">
    <source>
        <dbReference type="SAM" id="SignalP"/>
    </source>
</evidence>
<name>A0A4U0XYR9_9PEZI</name>
<gene>
    <name evidence="2" type="ORF">B0A55_00678</name>
</gene>